<feature type="compositionally biased region" description="Basic and acidic residues" evidence="1">
    <location>
        <begin position="152"/>
        <end position="184"/>
    </location>
</feature>
<reference evidence="3" key="1">
    <citation type="journal article" date="2020" name="bioRxiv">
        <title>Genomic and phenotypic heterogeneity of clinical isolates of the human pathogens Aspergillus fumigatus, Aspergillus lentulus and Aspergillus fumigatiaffinis.</title>
        <authorList>
            <person name="dos Santos R.A.C."/>
            <person name="Steenwyk J.L."/>
            <person name="Rivero-Menendez O."/>
            <person name="Mead M.E."/>
            <person name="Silva L.P."/>
            <person name="Bastos R.W."/>
            <person name="Alastruey-Izquierdo A."/>
            <person name="Goldman G.H."/>
            <person name="Rokas A."/>
        </authorList>
    </citation>
    <scope>NUCLEOTIDE SEQUENCE</scope>
    <source>
        <strain evidence="3">CNM-CM8927</strain>
    </source>
</reference>
<protein>
    <submittedName>
        <fullName evidence="3">Uncharacterized protein</fullName>
    </submittedName>
</protein>
<evidence type="ECO:0000313" key="4">
    <source>
        <dbReference type="Proteomes" id="UP000465220"/>
    </source>
</evidence>
<comment type="caution">
    <text evidence="3">The sequence shown here is derived from an EMBL/GenBank/DDBJ whole genome shotgun (WGS) entry which is preliminary data.</text>
</comment>
<feature type="compositionally biased region" description="Acidic residues" evidence="1">
    <location>
        <begin position="253"/>
        <end position="279"/>
    </location>
</feature>
<gene>
    <name evidence="3" type="ORF">CNMCM8927_001988</name>
    <name evidence="2" type="ORF">IFM60648_03044</name>
</gene>
<reference evidence="2 4" key="2">
    <citation type="submission" date="2020-01" db="EMBL/GenBank/DDBJ databases">
        <title>Draft genome sequence of Aspergillus lentulus IFM 60648.</title>
        <authorList>
            <person name="Takahashi H."/>
            <person name="Yaguchi T."/>
        </authorList>
    </citation>
    <scope>NUCLEOTIDE SEQUENCE [LARGE SCALE GENOMIC DNA]</scope>
    <source>
        <strain evidence="2 4">IFM 60648</strain>
    </source>
</reference>
<evidence type="ECO:0000256" key="1">
    <source>
        <dbReference type="SAM" id="MobiDB-lite"/>
    </source>
</evidence>
<dbReference type="AlphaFoldDB" id="A0AAN5YIU2"/>
<evidence type="ECO:0000313" key="2">
    <source>
        <dbReference type="EMBL" id="GFF69928.1"/>
    </source>
</evidence>
<dbReference type="EMBL" id="JAAAPU010000155">
    <property type="protein sequence ID" value="KAF4201145.1"/>
    <property type="molecule type" value="Genomic_DNA"/>
</dbReference>
<accession>A0AAN5YIU2</accession>
<name>A0AAN5YIU2_ASPLE</name>
<sequence length="279" mass="33228">MTDSYQMGEADLVALRKELGPLGDGIYYLWNAFAPSGQSGDELTGWCLAINQNNDMFFLKTGGYYSGYLEDHPPKNPDPSRKNHFWPSGIDVKSRDSDARFMVLRPFWWDAYCSYDNLREYAEWWNGYEVTGEEKDYYTALIKAAEEEQAKRRKAKQEQERKAREKEREEKKARKELRKKDPASYRRLFPQEALKRELRKNSPESYREMYPEEAAEREQRKLRKESPEEYRRTYPNEWLEREKRKIQNGGFSSDDDDSDDSDDDDKRDDDDGDDYEQPF</sequence>
<organism evidence="3 5">
    <name type="scientific">Aspergillus lentulus</name>
    <dbReference type="NCBI Taxonomy" id="293939"/>
    <lineage>
        <taxon>Eukaryota</taxon>
        <taxon>Fungi</taxon>
        <taxon>Dikarya</taxon>
        <taxon>Ascomycota</taxon>
        <taxon>Pezizomycotina</taxon>
        <taxon>Eurotiomycetes</taxon>
        <taxon>Eurotiomycetidae</taxon>
        <taxon>Eurotiales</taxon>
        <taxon>Aspergillaceae</taxon>
        <taxon>Aspergillus</taxon>
        <taxon>Aspergillus subgen. Fumigati</taxon>
    </lineage>
</organism>
<feature type="compositionally biased region" description="Basic and acidic residues" evidence="1">
    <location>
        <begin position="193"/>
        <end position="245"/>
    </location>
</feature>
<proteinExistence type="predicted"/>
<evidence type="ECO:0000313" key="5">
    <source>
        <dbReference type="Proteomes" id="UP000649114"/>
    </source>
</evidence>
<reference evidence="3" key="3">
    <citation type="submission" date="2020-04" db="EMBL/GenBank/DDBJ databases">
        <authorList>
            <person name="Santos R.A.C."/>
            <person name="Steenwyk J.L."/>
            <person name="Rivero-Menendez O."/>
            <person name="Mead M.E."/>
            <person name="Silva L.P."/>
            <person name="Bastos R.W."/>
            <person name="Alastruey-Izquierdo A."/>
            <person name="Goldman G.H."/>
            <person name="Rokas A."/>
        </authorList>
    </citation>
    <scope>NUCLEOTIDE SEQUENCE</scope>
    <source>
        <strain evidence="3">CNM-CM8927</strain>
    </source>
</reference>
<evidence type="ECO:0000313" key="3">
    <source>
        <dbReference type="EMBL" id="KAF4201145.1"/>
    </source>
</evidence>
<dbReference type="Proteomes" id="UP000465220">
    <property type="component" value="Unassembled WGS sequence"/>
</dbReference>
<feature type="region of interest" description="Disordered" evidence="1">
    <location>
        <begin position="152"/>
        <end position="279"/>
    </location>
</feature>
<keyword evidence="4" id="KW-1185">Reference proteome</keyword>
<dbReference type="Proteomes" id="UP000649114">
    <property type="component" value="Unassembled WGS sequence"/>
</dbReference>
<dbReference type="EMBL" id="BLKI01000012">
    <property type="protein sequence ID" value="GFF69928.1"/>
    <property type="molecule type" value="Genomic_DNA"/>
</dbReference>